<organism evidence="2">
    <name type="scientific">Candidatus Thiocaldithrix dubininis</name>
    <dbReference type="NCBI Taxonomy" id="3080823"/>
    <lineage>
        <taxon>Bacteria</taxon>
        <taxon>Pseudomonadati</taxon>
        <taxon>Pseudomonadota</taxon>
        <taxon>Gammaproteobacteria</taxon>
        <taxon>Thiotrichales</taxon>
        <taxon>Thiotrichaceae</taxon>
        <taxon>Candidatus Thiocaldithrix</taxon>
    </lineage>
</organism>
<evidence type="ECO:0008006" key="3">
    <source>
        <dbReference type="Google" id="ProtNLM"/>
    </source>
</evidence>
<dbReference type="InterPro" id="IPR036280">
    <property type="entry name" value="Multihaem_cyt_sf"/>
</dbReference>
<dbReference type="KEGG" id="tdu:QJT80_01935"/>
<feature type="signal peptide" evidence="1">
    <location>
        <begin position="1"/>
        <end position="21"/>
    </location>
</feature>
<evidence type="ECO:0000256" key="1">
    <source>
        <dbReference type="SAM" id="SignalP"/>
    </source>
</evidence>
<evidence type="ECO:0000313" key="2">
    <source>
        <dbReference type="EMBL" id="WGZ91242.1"/>
    </source>
</evidence>
<reference evidence="2" key="1">
    <citation type="journal article" date="2023" name="Int. J. Mol. Sci.">
        <title>Metagenomics Revealed a New Genus 'Candidatus Thiocaldithrix dubininis' gen. nov., sp. nov. and a New Species 'Candidatus Thiothrix putei' sp. nov. in the Family Thiotrichaceae, Some Members of Which Have Traits of Both Na+- and H+-Motive Energetics.</title>
        <authorList>
            <person name="Ravin N.V."/>
            <person name="Muntyan M.S."/>
            <person name="Smolyakov D.D."/>
            <person name="Rudenko T.S."/>
            <person name="Beletsky A.V."/>
            <person name="Mardanov A.V."/>
            <person name="Grabovich M.Y."/>
        </authorList>
    </citation>
    <scope>NUCLEOTIDE SEQUENCE</scope>
    <source>
        <strain evidence="2">GKL-01</strain>
    </source>
</reference>
<feature type="chain" id="PRO_5041708454" description="Sulfur reduction protein DsrJ" evidence="1">
    <location>
        <begin position="22"/>
        <end position="180"/>
    </location>
</feature>
<gene>
    <name evidence="2" type="ORF">QJT80_01935</name>
</gene>
<dbReference type="SUPFAM" id="SSF48695">
    <property type="entry name" value="Multiheme cytochromes"/>
    <property type="match status" value="1"/>
</dbReference>
<dbReference type="Proteomes" id="UP001300672">
    <property type="component" value="Chromosome"/>
</dbReference>
<accession>A0AA95H5F1</accession>
<proteinExistence type="predicted"/>
<dbReference type="AlphaFoldDB" id="A0AA95H5F1"/>
<protein>
    <recommendedName>
        <fullName evidence="3">Sulfur reduction protein DsrJ</fullName>
    </recommendedName>
</protein>
<sequence length="180" mass="19506">MTSKLSTLFLAAIVGLTTLLAGCDSAPPPTQLATAKQKSEHCVEPTDQMRSHHMDMLMHQRDATMLEGIRTKQHSLVECINCHVAPTKADGSPLHYGDKEHFCTTCHKAVGVKLDCFQCHADRPQVMQNPNYQHQVGSIQGHNFSQAMTNAPAPTVEQMQIVAQPAAPTPVNPAATGAMQ</sequence>
<name>A0AA95H5F1_9GAMM</name>
<dbReference type="EMBL" id="CP124755">
    <property type="protein sequence ID" value="WGZ91242.1"/>
    <property type="molecule type" value="Genomic_DNA"/>
</dbReference>
<keyword evidence="1" id="KW-0732">Signal</keyword>
<dbReference type="PROSITE" id="PS51257">
    <property type="entry name" value="PROKAR_LIPOPROTEIN"/>
    <property type="match status" value="1"/>
</dbReference>
<reference evidence="2" key="2">
    <citation type="submission" date="2023-04" db="EMBL/GenBank/DDBJ databases">
        <authorList>
            <person name="Beletskiy A.V."/>
            <person name="Mardanov A.V."/>
            <person name="Ravin N.V."/>
        </authorList>
    </citation>
    <scope>NUCLEOTIDE SEQUENCE</scope>
    <source>
        <strain evidence="2">GKL-01</strain>
    </source>
</reference>